<feature type="region of interest" description="Disordered" evidence="1">
    <location>
        <begin position="1"/>
        <end position="54"/>
    </location>
</feature>
<dbReference type="RefSeq" id="XP_064673189.1">
    <property type="nucleotide sequence ID" value="XM_064814458.1"/>
</dbReference>
<feature type="compositionally biased region" description="Polar residues" evidence="1">
    <location>
        <begin position="541"/>
        <end position="552"/>
    </location>
</feature>
<feature type="compositionally biased region" description="Low complexity" evidence="1">
    <location>
        <begin position="216"/>
        <end position="227"/>
    </location>
</feature>
<reference evidence="2" key="2">
    <citation type="submission" date="2023-05" db="EMBL/GenBank/DDBJ databases">
        <authorList>
            <consortium name="Lawrence Berkeley National Laboratory"/>
            <person name="Steindorff A."/>
            <person name="Hensen N."/>
            <person name="Bonometti L."/>
            <person name="Westerberg I."/>
            <person name="Brannstrom I.O."/>
            <person name="Guillou S."/>
            <person name="Cros-Aarteil S."/>
            <person name="Calhoun S."/>
            <person name="Haridas S."/>
            <person name="Kuo A."/>
            <person name="Mondo S."/>
            <person name="Pangilinan J."/>
            <person name="Riley R."/>
            <person name="Labutti K."/>
            <person name="Andreopoulos B."/>
            <person name="Lipzen A."/>
            <person name="Chen C."/>
            <person name="Yanf M."/>
            <person name="Daum C."/>
            <person name="Ng V."/>
            <person name="Clum A."/>
            <person name="Ohm R."/>
            <person name="Martin F."/>
            <person name="Silar P."/>
            <person name="Natvig D."/>
            <person name="Lalanne C."/>
            <person name="Gautier V."/>
            <person name="Ament-Velasquez S.L."/>
            <person name="Kruys A."/>
            <person name="Hutchinson M.I."/>
            <person name="Powell A.J."/>
            <person name="Barry K."/>
            <person name="Miller A.N."/>
            <person name="Grigoriev I.V."/>
            <person name="Debuchy R."/>
            <person name="Gladieux P."/>
            <person name="Thoren M.H."/>
            <person name="Johannesson H."/>
        </authorList>
    </citation>
    <scope>NUCLEOTIDE SEQUENCE</scope>
    <source>
        <strain evidence="2">CBS 508.74</strain>
    </source>
</reference>
<proteinExistence type="predicted"/>
<gene>
    <name evidence="2" type="ORF">N656DRAFT_775542</name>
</gene>
<evidence type="ECO:0000313" key="2">
    <source>
        <dbReference type="EMBL" id="KAK4115619.1"/>
    </source>
</evidence>
<evidence type="ECO:0000256" key="1">
    <source>
        <dbReference type="SAM" id="MobiDB-lite"/>
    </source>
</evidence>
<feature type="compositionally biased region" description="Polar residues" evidence="1">
    <location>
        <begin position="158"/>
        <end position="170"/>
    </location>
</feature>
<feature type="compositionally biased region" description="Polar residues" evidence="1">
    <location>
        <begin position="177"/>
        <end position="192"/>
    </location>
</feature>
<dbReference type="GeneID" id="89938583"/>
<feature type="compositionally biased region" description="Basic and acidic residues" evidence="1">
    <location>
        <begin position="584"/>
        <end position="596"/>
    </location>
</feature>
<name>A0AAN6TJG7_9PEZI</name>
<feature type="compositionally biased region" description="Basic residues" evidence="1">
    <location>
        <begin position="462"/>
        <end position="472"/>
    </location>
</feature>
<accession>A0AAN6TJG7</accession>
<feature type="compositionally biased region" description="Basic and acidic residues" evidence="1">
    <location>
        <begin position="419"/>
        <end position="436"/>
    </location>
</feature>
<dbReference type="EMBL" id="MU853334">
    <property type="protein sequence ID" value="KAK4115619.1"/>
    <property type="molecule type" value="Genomic_DNA"/>
</dbReference>
<dbReference type="AlphaFoldDB" id="A0AAN6TJG7"/>
<comment type="caution">
    <text evidence="2">The sequence shown here is derived from an EMBL/GenBank/DDBJ whole genome shotgun (WGS) entry which is preliminary data.</text>
</comment>
<evidence type="ECO:0000313" key="3">
    <source>
        <dbReference type="Proteomes" id="UP001302812"/>
    </source>
</evidence>
<feature type="region of interest" description="Disordered" evidence="1">
    <location>
        <begin position="365"/>
        <end position="603"/>
    </location>
</feature>
<keyword evidence="3" id="KW-1185">Reference proteome</keyword>
<feature type="compositionally biased region" description="Basic and acidic residues" evidence="1">
    <location>
        <begin position="553"/>
        <end position="564"/>
    </location>
</feature>
<dbReference type="Proteomes" id="UP001302812">
    <property type="component" value="Unassembled WGS sequence"/>
</dbReference>
<feature type="compositionally biased region" description="Polar residues" evidence="1">
    <location>
        <begin position="41"/>
        <end position="54"/>
    </location>
</feature>
<feature type="compositionally biased region" description="Acidic residues" evidence="1">
    <location>
        <begin position="10"/>
        <end position="27"/>
    </location>
</feature>
<sequence>MMAPRREILDSEDDGSDFGDNPIEEPAEAGANHEIPRDEAQNTLNASHNVSGDSTDLSFFQQIYDQQQAAADGQDLVHDTTRLGASGSAWTDVSSAPPPGQKPRPSDISSLTPVTDPVPPTRRSKRSREVQQPELIDLTDMVTPRKEAASGASDVWNLPSSAASQRNTRTYGKRKSGGQQSSPQPVATSDMPSTEDPYSFPDATPRARKKAKRGTPPSSASPVLLVPTGEAEGSSRRTLRRRGRDDDASLDSNMLGANTSLYIAQSALTASQKQEYRMVSQSSDAQPDTVEQSLPTQQFVVGEIHKSSGATTIAYPTPSRVVSSRLASTDMFGDDVAATALSVQEANIQQSSPDVLTDMSALKATRTKRSRAKVASSAGFSECDPPVSARKSKKRKITQSADDLQEKDPLEGIGGTDDSLLHGKEAGHATVEKQDIESNDQAYTPVVEPPNLDSAPPPPPTQKKRGRKKKDIKPRDSTPEIGDPSSLGGNIPEPAIEQPEPSEKRRRGRPRKAETSNQAPSVPTQPEPEPLAEARALSELPHNSQSGSQPHNVKSEGGDGDGKENGPAAATPDVETVKMAKMASDTKDKGKEKAPKQDPNQKLQLKVQYRVGLSKRSRIAPLLKSLKKPS</sequence>
<reference evidence="2" key="1">
    <citation type="journal article" date="2023" name="Mol. Phylogenet. Evol.">
        <title>Genome-scale phylogeny and comparative genomics of the fungal order Sordariales.</title>
        <authorList>
            <person name="Hensen N."/>
            <person name="Bonometti L."/>
            <person name="Westerberg I."/>
            <person name="Brannstrom I.O."/>
            <person name="Guillou S."/>
            <person name="Cros-Aarteil S."/>
            <person name="Calhoun S."/>
            <person name="Haridas S."/>
            <person name="Kuo A."/>
            <person name="Mondo S."/>
            <person name="Pangilinan J."/>
            <person name="Riley R."/>
            <person name="LaButti K."/>
            <person name="Andreopoulos B."/>
            <person name="Lipzen A."/>
            <person name="Chen C."/>
            <person name="Yan M."/>
            <person name="Daum C."/>
            <person name="Ng V."/>
            <person name="Clum A."/>
            <person name="Steindorff A."/>
            <person name="Ohm R.A."/>
            <person name="Martin F."/>
            <person name="Silar P."/>
            <person name="Natvig D.O."/>
            <person name="Lalanne C."/>
            <person name="Gautier V."/>
            <person name="Ament-Velasquez S.L."/>
            <person name="Kruys A."/>
            <person name="Hutchinson M.I."/>
            <person name="Powell A.J."/>
            <person name="Barry K."/>
            <person name="Miller A.N."/>
            <person name="Grigoriev I.V."/>
            <person name="Debuchy R."/>
            <person name="Gladieux P."/>
            <person name="Hiltunen Thoren M."/>
            <person name="Johannesson H."/>
        </authorList>
    </citation>
    <scope>NUCLEOTIDE SEQUENCE</scope>
    <source>
        <strain evidence="2">CBS 508.74</strain>
    </source>
</reference>
<feature type="region of interest" description="Disordered" evidence="1">
    <location>
        <begin position="71"/>
        <end position="255"/>
    </location>
</feature>
<protein>
    <submittedName>
        <fullName evidence="2">Uncharacterized protein</fullName>
    </submittedName>
</protein>
<organism evidence="2 3">
    <name type="scientific">Canariomyces notabilis</name>
    <dbReference type="NCBI Taxonomy" id="2074819"/>
    <lineage>
        <taxon>Eukaryota</taxon>
        <taxon>Fungi</taxon>
        <taxon>Dikarya</taxon>
        <taxon>Ascomycota</taxon>
        <taxon>Pezizomycotina</taxon>
        <taxon>Sordariomycetes</taxon>
        <taxon>Sordariomycetidae</taxon>
        <taxon>Sordariales</taxon>
        <taxon>Chaetomiaceae</taxon>
        <taxon>Canariomyces</taxon>
    </lineage>
</organism>